<name>A0AAX0VJY3_MICLU</name>
<comment type="caution">
    <text evidence="1">The sequence shown here is derived from an EMBL/GenBank/DDBJ whole genome shotgun (WGS) entry which is preliminary data.</text>
</comment>
<accession>A0AAX0VJY3</accession>
<reference evidence="1 2" key="1">
    <citation type="submission" date="2017-12" db="EMBL/GenBank/DDBJ databases">
        <title>Phylogenetic diversity of female urinary microbiome.</title>
        <authorList>
            <person name="Thomas-White K."/>
            <person name="Wolfe A.J."/>
        </authorList>
    </citation>
    <scope>NUCLEOTIDE SEQUENCE [LARGE SCALE GENOMIC DNA]</scope>
    <source>
        <strain evidence="1 2">UMB0038</strain>
    </source>
</reference>
<dbReference type="AlphaFoldDB" id="A0AAX0VJY3"/>
<feature type="non-terminal residue" evidence="1">
    <location>
        <position position="39"/>
    </location>
</feature>
<dbReference type="EMBL" id="PKJT01000007">
    <property type="protein sequence ID" value="PKZ81562.1"/>
    <property type="molecule type" value="Genomic_DNA"/>
</dbReference>
<evidence type="ECO:0000313" key="1">
    <source>
        <dbReference type="EMBL" id="PKZ81562.1"/>
    </source>
</evidence>
<evidence type="ECO:0000313" key="2">
    <source>
        <dbReference type="Proteomes" id="UP000234847"/>
    </source>
</evidence>
<dbReference type="Proteomes" id="UP000234847">
    <property type="component" value="Unassembled WGS sequence"/>
</dbReference>
<organism evidence="1 2">
    <name type="scientific">Micrococcus luteus</name>
    <name type="common">Micrococcus lysodeikticus</name>
    <dbReference type="NCBI Taxonomy" id="1270"/>
    <lineage>
        <taxon>Bacteria</taxon>
        <taxon>Bacillati</taxon>
        <taxon>Actinomycetota</taxon>
        <taxon>Actinomycetes</taxon>
        <taxon>Micrococcales</taxon>
        <taxon>Micrococcaceae</taxon>
        <taxon>Micrococcus</taxon>
    </lineage>
</organism>
<protein>
    <submittedName>
        <fullName evidence="1">IS3 family transposase</fullName>
    </submittedName>
</protein>
<sequence>MPNSRKRHTPEQVVRKLGQADRMLADGQDVAAVCRELGV</sequence>
<proteinExistence type="predicted"/>
<gene>
    <name evidence="1" type="ORF">CYJ95_07790</name>
</gene>